<dbReference type="AlphaFoldDB" id="A0A5C3R6W3"/>
<dbReference type="InterPro" id="IPR021773">
    <property type="entry name" value="TPC11"/>
</dbReference>
<feature type="region of interest" description="Disordered" evidence="1">
    <location>
        <begin position="421"/>
        <end position="457"/>
    </location>
</feature>
<feature type="domain" description="Trafficking protein particle complex subunit 11" evidence="3">
    <location>
        <begin position="343"/>
        <end position="605"/>
    </location>
</feature>
<dbReference type="Pfam" id="PF11817">
    <property type="entry name" value="Foie-gras_1"/>
    <property type="match status" value="1"/>
</dbReference>
<feature type="region of interest" description="Disordered" evidence="1">
    <location>
        <begin position="266"/>
        <end position="287"/>
    </location>
</feature>
<feature type="region of interest" description="Disordered" evidence="1">
    <location>
        <begin position="22"/>
        <end position="45"/>
    </location>
</feature>
<protein>
    <submittedName>
        <fullName evidence="4">Gryzun, putative trafficking through golgi-domain-containing protein</fullName>
    </submittedName>
</protein>
<dbReference type="PANTHER" id="PTHR14374">
    <property type="entry name" value="FOIE GRAS"/>
    <property type="match status" value="1"/>
</dbReference>
<evidence type="ECO:0000313" key="5">
    <source>
        <dbReference type="Proteomes" id="UP000305067"/>
    </source>
</evidence>
<sequence>MNSYPPELLAQLSPIMFVAGLDTPNAEQTPGTAEGAPLDSPRNQDPYTSLIARLRDALAAHRKLAIWQPPALSKSFHVVLVDKVRFPPRKLATNDSPHSTTHSPLSPLHPSSPLYPDGLIAPIWIRKHTTLVPSVFVLFMRLFEYTATGSRTPLDGPDAERERQERQQDAQLSADIAQAKRQASERSIKLTVVLLASRKMLDDASLDSRLTFIRRQSGLDSRAALFVLSPVSPAELAEFIKSLQQALHEPALEYYLAHSKRVRRKRNRHSQYTYSNPVASPAGTPGARPLRPEGWTVRYEYKMACFAEFRGEDEVALKHFQDSYSTLVLMFGSTAILPPRTKRWAEAKVLADCINIKICKLYLYHNEHSLALSQHSGHMKKFSDFSRGWGIGEETFEYWSWMARQHRVLAELLEHGLGSSLTLPSHAPHPQPSNNQSQSQPGGARPVDVEATRGLNPSNALQHPGFYYYMAARCTEARRDRFLQALEYEERLASTMPGFSNEKKVDHLTIILELFTKAYELFKAHSSSSSSGQGRLTLSIAYRIAQTYHEAGKYDMAVRFFERIAKTYRREKWKLILRPMLSTWYACAQQLGDVELSVKLLVEMICHGQLGDEEGLLQDDLSAILESTVPSSDAPLVVDITEAPCMLNSNVVFWRSAVEVGHPAPFQLSVSVPAKVHIASLPIDSLTIRFASDTLPPINVRHRKSTEGVPQVQIVDLGHLTSGKDAASQEVVEADLRWESGKMIVFTGCVSSGVSMSCNISRLVLNLIKHSWNIQIPFEVNRSLPSQWLHDPQRLKFTRIRRPDSHLLKFINRPHSMEVSFVHAQPAYLDEEYPVEIRVRNTDDRDLCVAVDVLLQPIEAEHAANSISMDEQRSYSLIKGVSFGQIKSGESVSKTLLLASAGAVGDRVLDVSTQSRSADERTESEENTDESDITEVLETLVVPVVAAFTTSSELTYRASLAPITPLVDLASFEPDYWHGGGECIINTRIECAGPWRMLVESINLADKPNEHARLLSYSAQSTSDSLPQELAPGDVLGDLCRIILAEHVGFAVQPQEIPSPGVYEMKWSRMGADGSHGPSVTSRIQLPAIRYPSQSVVALLDTPPVAKLHVPITVSLRIRNGPTAPSANVFVQVDTDPSDGFIIAGPRSGRLPILLPGAEEVVTWKMIPLECGHVQLPRMRVVDRRKPGPSAGGSELHLPLEDKIIPIKDGREDLAGGGPPSADADKSLPAPFTILVLPPAPVHK</sequence>
<name>A0A5C3R6W3_9AGAR</name>
<proteinExistence type="predicted"/>
<dbReference type="OrthoDB" id="6278596at2759"/>
<reference evidence="4 5" key="1">
    <citation type="journal article" date="2019" name="Nat. Ecol. Evol.">
        <title>Megaphylogeny resolves global patterns of mushroom evolution.</title>
        <authorList>
            <person name="Varga T."/>
            <person name="Krizsan K."/>
            <person name="Foldi C."/>
            <person name="Dima B."/>
            <person name="Sanchez-Garcia M."/>
            <person name="Sanchez-Ramirez S."/>
            <person name="Szollosi G.J."/>
            <person name="Szarkandi J.G."/>
            <person name="Papp V."/>
            <person name="Albert L."/>
            <person name="Andreopoulos W."/>
            <person name="Angelini C."/>
            <person name="Antonin V."/>
            <person name="Barry K.W."/>
            <person name="Bougher N.L."/>
            <person name="Buchanan P."/>
            <person name="Buyck B."/>
            <person name="Bense V."/>
            <person name="Catcheside P."/>
            <person name="Chovatia M."/>
            <person name="Cooper J."/>
            <person name="Damon W."/>
            <person name="Desjardin D."/>
            <person name="Finy P."/>
            <person name="Geml J."/>
            <person name="Haridas S."/>
            <person name="Hughes K."/>
            <person name="Justo A."/>
            <person name="Karasinski D."/>
            <person name="Kautmanova I."/>
            <person name="Kiss B."/>
            <person name="Kocsube S."/>
            <person name="Kotiranta H."/>
            <person name="LaButti K.M."/>
            <person name="Lechner B.E."/>
            <person name="Liimatainen K."/>
            <person name="Lipzen A."/>
            <person name="Lukacs Z."/>
            <person name="Mihaltcheva S."/>
            <person name="Morgado L.N."/>
            <person name="Niskanen T."/>
            <person name="Noordeloos M.E."/>
            <person name="Ohm R.A."/>
            <person name="Ortiz-Santana B."/>
            <person name="Ovrebo C."/>
            <person name="Racz N."/>
            <person name="Riley R."/>
            <person name="Savchenko A."/>
            <person name="Shiryaev A."/>
            <person name="Soop K."/>
            <person name="Spirin V."/>
            <person name="Szebenyi C."/>
            <person name="Tomsovsky M."/>
            <person name="Tulloss R.E."/>
            <person name="Uehling J."/>
            <person name="Grigoriev I.V."/>
            <person name="Vagvolgyi C."/>
            <person name="Papp T."/>
            <person name="Martin F.M."/>
            <person name="Miettinen O."/>
            <person name="Hibbett D.S."/>
            <person name="Nagy L.G."/>
        </authorList>
    </citation>
    <scope>NUCLEOTIDE SEQUENCE [LARGE SCALE GENOMIC DNA]</scope>
    <source>
        <strain evidence="4 5">CBS 309.79</strain>
    </source>
</reference>
<dbReference type="InterPro" id="IPR012880">
    <property type="entry name" value="Gryzun"/>
</dbReference>
<dbReference type="STRING" id="1884261.A0A5C3R6W3"/>
<dbReference type="PANTHER" id="PTHR14374:SF0">
    <property type="entry name" value="TRAFFICKING PROTEIN PARTICLE COMPLEX SUBUNIT 11"/>
    <property type="match status" value="1"/>
</dbReference>
<evidence type="ECO:0000259" key="3">
    <source>
        <dbReference type="Pfam" id="PF11817"/>
    </source>
</evidence>
<dbReference type="EMBL" id="ML178814">
    <property type="protein sequence ID" value="TFL07004.1"/>
    <property type="molecule type" value="Genomic_DNA"/>
</dbReference>
<gene>
    <name evidence="4" type="ORF">BDV98DRAFT_557093</name>
</gene>
<feature type="compositionally biased region" description="Low complexity" evidence="1">
    <location>
        <begin position="432"/>
        <end position="441"/>
    </location>
</feature>
<feature type="compositionally biased region" description="Acidic residues" evidence="1">
    <location>
        <begin position="922"/>
        <end position="931"/>
    </location>
</feature>
<evidence type="ECO:0000313" key="4">
    <source>
        <dbReference type="EMBL" id="TFL07004.1"/>
    </source>
</evidence>
<feature type="region of interest" description="Disordered" evidence="1">
    <location>
        <begin position="1208"/>
        <end position="1228"/>
    </location>
</feature>
<keyword evidence="5" id="KW-1185">Reference proteome</keyword>
<accession>A0A5C3R6W3</accession>
<evidence type="ECO:0000259" key="2">
    <source>
        <dbReference type="Pfam" id="PF07919"/>
    </source>
</evidence>
<evidence type="ECO:0000256" key="1">
    <source>
        <dbReference type="SAM" id="MobiDB-lite"/>
    </source>
</evidence>
<dbReference type="Pfam" id="PF07919">
    <property type="entry name" value="Gryzun"/>
    <property type="match status" value="1"/>
</dbReference>
<feature type="domain" description="Gryzun putative trafficking through Golgi" evidence="2">
    <location>
        <begin position="642"/>
        <end position="901"/>
    </location>
</feature>
<feature type="region of interest" description="Disordered" evidence="1">
    <location>
        <begin position="910"/>
        <end position="931"/>
    </location>
</feature>
<dbReference type="Proteomes" id="UP000305067">
    <property type="component" value="Unassembled WGS sequence"/>
</dbReference>
<organism evidence="4 5">
    <name type="scientific">Pterulicium gracile</name>
    <dbReference type="NCBI Taxonomy" id="1884261"/>
    <lineage>
        <taxon>Eukaryota</taxon>
        <taxon>Fungi</taxon>
        <taxon>Dikarya</taxon>
        <taxon>Basidiomycota</taxon>
        <taxon>Agaricomycotina</taxon>
        <taxon>Agaricomycetes</taxon>
        <taxon>Agaricomycetidae</taxon>
        <taxon>Agaricales</taxon>
        <taxon>Pleurotineae</taxon>
        <taxon>Pterulaceae</taxon>
        <taxon>Pterulicium</taxon>
    </lineage>
</organism>